<dbReference type="InterPro" id="IPR003675">
    <property type="entry name" value="Rce1/LyrA-like_dom"/>
</dbReference>
<feature type="transmembrane region" description="Helical" evidence="1">
    <location>
        <begin position="132"/>
        <end position="156"/>
    </location>
</feature>
<feature type="transmembrane region" description="Helical" evidence="1">
    <location>
        <begin position="56"/>
        <end position="80"/>
    </location>
</feature>
<keyword evidence="4" id="KW-1185">Reference proteome</keyword>
<dbReference type="STRING" id="675864.SAMN04489747_3216"/>
<keyword evidence="3" id="KW-0645">Protease</keyword>
<organism evidence="3 4">
    <name type="scientific">Auraticoccus monumenti</name>
    <dbReference type="NCBI Taxonomy" id="675864"/>
    <lineage>
        <taxon>Bacteria</taxon>
        <taxon>Bacillati</taxon>
        <taxon>Actinomycetota</taxon>
        <taxon>Actinomycetes</taxon>
        <taxon>Propionibacteriales</taxon>
        <taxon>Propionibacteriaceae</taxon>
        <taxon>Auraticoccus</taxon>
    </lineage>
</organism>
<dbReference type="Proteomes" id="UP000198546">
    <property type="component" value="Chromosome i"/>
</dbReference>
<proteinExistence type="predicted"/>
<dbReference type="GO" id="GO:0006508">
    <property type="term" value="P:proteolysis"/>
    <property type="evidence" value="ECO:0007669"/>
    <property type="project" value="UniProtKB-KW"/>
</dbReference>
<dbReference type="Pfam" id="PF02517">
    <property type="entry name" value="Rce1-like"/>
    <property type="match status" value="1"/>
</dbReference>
<protein>
    <submittedName>
        <fullName evidence="3">CAAX protease self-immunity</fullName>
    </submittedName>
</protein>
<feature type="transmembrane region" description="Helical" evidence="1">
    <location>
        <begin position="168"/>
        <end position="185"/>
    </location>
</feature>
<dbReference type="GO" id="GO:0080120">
    <property type="term" value="P:CAAX-box protein maturation"/>
    <property type="evidence" value="ECO:0007669"/>
    <property type="project" value="UniProtKB-ARBA"/>
</dbReference>
<feature type="transmembrane region" description="Helical" evidence="1">
    <location>
        <begin position="92"/>
        <end position="111"/>
    </location>
</feature>
<feature type="transmembrane region" description="Helical" evidence="1">
    <location>
        <begin position="254"/>
        <end position="275"/>
    </location>
</feature>
<dbReference type="RefSeq" id="WP_231946351.1">
    <property type="nucleotide sequence ID" value="NZ_LT629688.1"/>
</dbReference>
<keyword evidence="3" id="KW-0378">Hydrolase</keyword>
<evidence type="ECO:0000259" key="2">
    <source>
        <dbReference type="Pfam" id="PF02517"/>
    </source>
</evidence>
<feature type="transmembrane region" description="Helical" evidence="1">
    <location>
        <begin position="230"/>
        <end position="247"/>
    </location>
</feature>
<name>A0A1G7CCC6_9ACTN</name>
<evidence type="ECO:0000313" key="3">
    <source>
        <dbReference type="EMBL" id="SDE36376.1"/>
    </source>
</evidence>
<gene>
    <name evidence="3" type="ORF">SAMN04489747_3216</name>
</gene>
<feature type="transmembrane region" description="Helical" evidence="1">
    <location>
        <begin position="205"/>
        <end position="224"/>
    </location>
</feature>
<reference evidence="3 4" key="1">
    <citation type="submission" date="2016-10" db="EMBL/GenBank/DDBJ databases">
        <authorList>
            <person name="de Groot N.N."/>
        </authorList>
    </citation>
    <scope>NUCLEOTIDE SEQUENCE [LARGE SCALE GENOMIC DNA]</scope>
    <source>
        <strain evidence="3 4">MON 2.2</strain>
    </source>
</reference>
<keyword evidence="1" id="KW-1133">Transmembrane helix</keyword>
<sequence length="322" mass="33809">MTTTPMTTTTPPTVTTPTTQSWLLRDDAPVSSPRVPPGVEYHRVYAGQKRRILRGVLTIVLLFVGLVAFARLALLGAGLIDAQLGRTGASPLQHAAGAVGLAALIPYSMLLQRLLYGLPAGSLHSVTGRFRLAVLARSLLLFGPLLVILIAVNFLVPGERVPWTTADLVALFVTGVLLTPLAAAGEEYGLRGLMFRVLGGWTRGARSGAVLGIVVTTVLFSLAHGTLDPYLLSSYLILFSVMAFVTWRTGGLEVAVVLHVVYNVTTLVLATTLHIDLLGALAGRGEAVGSPASLIPGAGLVLIAAVVWWTTRTSGPARTPAA</sequence>
<accession>A0A1G7CCC6</accession>
<dbReference type="EMBL" id="LT629688">
    <property type="protein sequence ID" value="SDE36376.1"/>
    <property type="molecule type" value="Genomic_DNA"/>
</dbReference>
<evidence type="ECO:0000256" key="1">
    <source>
        <dbReference type="SAM" id="Phobius"/>
    </source>
</evidence>
<keyword evidence="1" id="KW-0812">Transmembrane</keyword>
<evidence type="ECO:0000313" key="4">
    <source>
        <dbReference type="Proteomes" id="UP000198546"/>
    </source>
</evidence>
<feature type="transmembrane region" description="Helical" evidence="1">
    <location>
        <begin position="287"/>
        <end position="309"/>
    </location>
</feature>
<feature type="domain" description="CAAX prenyl protease 2/Lysostaphin resistance protein A-like" evidence="2">
    <location>
        <begin position="171"/>
        <end position="264"/>
    </location>
</feature>
<dbReference type="GO" id="GO:0004175">
    <property type="term" value="F:endopeptidase activity"/>
    <property type="evidence" value="ECO:0007669"/>
    <property type="project" value="UniProtKB-ARBA"/>
</dbReference>
<keyword evidence="1" id="KW-0472">Membrane</keyword>
<dbReference type="AlphaFoldDB" id="A0A1G7CCC6"/>